<proteinExistence type="predicted"/>
<gene>
    <name evidence="3" type="ORF">niasHT_027899</name>
</gene>
<feature type="domain" description="EF-hand" evidence="2">
    <location>
        <begin position="90"/>
        <end position="125"/>
    </location>
</feature>
<sequence length="183" mass="21531">MSVLLIILYESGYQYESGQYELAQYELGFYLSEGIVGGKPIKTERALLSDDKMREYLVWFRFFDNDKDAQLQDKQFKEILWVYGRIPRFDEQPEFERILEVVDPKRDGFITRRAFMAYLVNEHLGRGTYEAQQQMYEQHIDELLRHMELHGDGVQHFELNCSSTPTTETKTAPMTNDGTHKGL</sequence>
<protein>
    <recommendedName>
        <fullName evidence="2">EF-hand domain-containing protein</fullName>
    </recommendedName>
</protein>
<dbReference type="AlphaFoldDB" id="A0ABD2JDR7"/>
<feature type="compositionally biased region" description="Low complexity" evidence="1">
    <location>
        <begin position="164"/>
        <end position="175"/>
    </location>
</feature>
<dbReference type="Proteomes" id="UP001620626">
    <property type="component" value="Unassembled WGS sequence"/>
</dbReference>
<dbReference type="EMBL" id="JBICBT010000996">
    <property type="protein sequence ID" value="KAL3088756.1"/>
    <property type="molecule type" value="Genomic_DNA"/>
</dbReference>
<evidence type="ECO:0000313" key="4">
    <source>
        <dbReference type="Proteomes" id="UP001620626"/>
    </source>
</evidence>
<dbReference type="SUPFAM" id="SSF47473">
    <property type="entry name" value="EF-hand"/>
    <property type="match status" value="1"/>
</dbReference>
<name>A0ABD2JDR7_9BILA</name>
<reference evidence="3 4" key="1">
    <citation type="submission" date="2024-10" db="EMBL/GenBank/DDBJ databases">
        <authorList>
            <person name="Kim D."/>
        </authorList>
    </citation>
    <scope>NUCLEOTIDE SEQUENCE [LARGE SCALE GENOMIC DNA]</scope>
    <source>
        <strain evidence="3">BH-2024</strain>
    </source>
</reference>
<comment type="caution">
    <text evidence="3">The sequence shown here is derived from an EMBL/GenBank/DDBJ whole genome shotgun (WGS) entry which is preliminary data.</text>
</comment>
<evidence type="ECO:0000259" key="2">
    <source>
        <dbReference type="PROSITE" id="PS50222"/>
    </source>
</evidence>
<dbReference type="InterPro" id="IPR002048">
    <property type="entry name" value="EF_hand_dom"/>
</dbReference>
<keyword evidence="4" id="KW-1185">Reference proteome</keyword>
<evidence type="ECO:0000256" key="1">
    <source>
        <dbReference type="SAM" id="MobiDB-lite"/>
    </source>
</evidence>
<dbReference type="PROSITE" id="PS50222">
    <property type="entry name" value="EF_HAND_2"/>
    <property type="match status" value="1"/>
</dbReference>
<dbReference type="InterPro" id="IPR011992">
    <property type="entry name" value="EF-hand-dom_pair"/>
</dbReference>
<evidence type="ECO:0000313" key="3">
    <source>
        <dbReference type="EMBL" id="KAL3088756.1"/>
    </source>
</evidence>
<organism evidence="3 4">
    <name type="scientific">Heterodera trifolii</name>
    <dbReference type="NCBI Taxonomy" id="157864"/>
    <lineage>
        <taxon>Eukaryota</taxon>
        <taxon>Metazoa</taxon>
        <taxon>Ecdysozoa</taxon>
        <taxon>Nematoda</taxon>
        <taxon>Chromadorea</taxon>
        <taxon>Rhabditida</taxon>
        <taxon>Tylenchina</taxon>
        <taxon>Tylenchomorpha</taxon>
        <taxon>Tylenchoidea</taxon>
        <taxon>Heteroderidae</taxon>
        <taxon>Heteroderinae</taxon>
        <taxon>Heterodera</taxon>
    </lineage>
</organism>
<feature type="region of interest" description="Disordered" evidence="1">
    <location>
        <begin position="163"/>
        <end position="183"/>
    </location>
</feature>
<accession>A0ABD2JDR7</accession>
<dbReference type="Gene3D" id="1.10.238.10">
    <property type="entry name" value="EF-hand"/>
    <property type="match status" value="1"/>
</dbReference>